<dbReference type="SUPFAM" id="SSF53850">
    <property type="entry name" value="Periplasmic binding protein-like II"/>
    <property type="match status" value="1"/>
</dbReference>
<gene>
    <name evidence="3" type="ORF">CIT25_31420</name>
</gene>
<evidence type="ECO:0000313" key="4">
    <source>
        <dbReference type="Proteomes" id="UP000216215"/>
    </source>
</evidence>
<keyword evidence="4" id="KW-1185">Reference proteome</keyword>
<dbReference type="AlphaFoldDB" id="A0AB36R0N8"/>
<protein>
    <submittedName>
        <fullName evidence="3">ABC transporter substrate-binding protein</fullName>
    </submittedName>
</protein>
<reference evidence="4" key="1">
    <citation type="submission" date="2017-08" db="EMBL/GenBank/DDBJ databases">
        <title>Mesorhizobium wenxinae sp. nov., a novel rhizobial species isolated from root nodules of chickpea (Cicer arietinum L.).</title>
        <authorList>
            <person name="Zhang J."/>
        </authorList>
    </citation>
    <scope>NUCLEOTIDE SEQUENCE [LARGE SCALE GENOMIC DNA]</scope>
    <source>
        <strain evidence="4">USDA 3392</strain>
    </source>
</reference>
<sequence>MMISRRGTLRLAALGTAAALVSRPSFATTPSFAMGKVRIGVLKFGTVSWALDTMKQHKFDAANGIDLEIVDFAGEDATNVAILAGAIDMIVSDWLWVSRQRSEGVDLTLVPYSTAVGAIMVKEQSPIRTIADLKGKKIGVAGGPLDKSWLLIQALARRDHGLDLPATSDIVFGAPPLISEKAMQGELDAVLNFWHFCARLEANGFRRLIGADDAAKALGASGAVSALGYVFHDKWASENLATVRGFIKASAQSKDLLAKSDDEWLRLAPIIRAQGEELAKLRDRYREGIPRRPVAEDAADAGKLYRVLAEIGGEKLVGRAPEMAPGTFWQEPPK</sequence>
<evidence type="ECO:0000256" key="1">
    <source>
        <dbReference type="SAM" id="SignalP"/>
    </source>
</evidence>
<evidence type="ECO:0000313" key="3">
    <source>
        <dbReference type="EMBL" id="PAP98263.1"/>
    </source>
</evidence>
<organism evidence="3 4">
    <name type="scientific">Mesorhizobium mediterraneum</name>
    <dbReference type="NCBI Taxonomy" id="43617"/>
    <lineage>
        <taxon>Bacteria</taxon>
        <taxon>Pseudomonadati</taxon>
        <taxon>Pseudomonadota</taxon>
        <taxon>Alphaproteobacteria</taxon>
        <taxon>Hyphomicrobiales</taxon>
        <taxon>Phyllobacteriaceae</taxon>
        <taxon>Mesorhizobium</taxon>
    </lineage>
</organism>
<feature type="chain" id="PRO_5044253841" evidence="1">
    <location>
        <begin position="28"/>
        <end position="334"/>
    </location>
</feature>
<feature type="domain" description="SsuA/THI5-like" evidence="2">
    <location>
        <begin position="61"/>
        <end position="259"/>
    </location>
</feature>
<dbReference type="Pfam" id="PF09084">
    <property type="entry name" value="NMT1"/>
    <property type="match status" value="1"/>
</dbReference>
<dbReference type="InterPro" id="IPR015168">
    <property type="entry name" value="SsuA/THI5"/>
</dbReference>
<dbReference type="RefSeq" id="WP_095489005.1">
    <property type="nucleotide sequence ID" value="NZ_CP088151.1"/>
</dbReference>
<feature type="signal peptide" evidence="1">
    <location>
        <begin position="1"/>
        <end position="27"/>
    </location>
</feature>
<keyword evidence="1" id="KW-0732">Signal</keyword>
<dbReference type="PROSITE" id="PS51318">
    <property type="entry name" value="TAT"/>
    <property type="match status" value="1"/>
</dbReference>
<accession>A0AB36R0N8</accession>
<dbReference type="PANTHER" id="PTHR30024">
    <property type="entry name" value="ALIPHATIC SULFONATES-BINDING PROTEIN-RELATED"/>
    <property type="match status" value="1"/>
</dbReference>
<dbReference type="Gene3D" id="3.40.190.10">
    <property type="entry name" value="Periplasmic binding protein-like II"/>
    <property type="match status" value="2"/>
</dbReference>
<dbReference type="InterPro" id="IPR006311">
    <property type="entry name" value="TAT_signal"/>
</dbReference>
<proteinExistence type="predicted"/>
<name>A0AB36R0N8_9HYPH</name>
<evidence type="ECO:0000259" key="2">
    <source>
        <dbReference type="Pfam" id="PF09084"/>
    </source>
</evidence>
<comment type="caution">
    <text evidence="3">The sequence shown here is derived from an EMBL/GenBank/DDBJ whole genome shotgun (WGS) entry which is preliminary data.</text>
</comment>
<dbReference type="EMBL" id="NPKI01000046">
    <property type="protein sequence ID" value="PAP98263.1"/>
    <property type="molecule type" value="Genomic_DNA"/>
</dbReference>
<dbReference type="Proteomes" id="UP000216215">
    <property type="component" value="Unassembled WGS sequence"/>
</dbReference>
<dbReference type="PANTHER" id="PTHR30024:SF48">
    <property type="entry name" value="ABC TRANSPORTER SUBSTRATE-BINDING PROTEIN"/>
    <property type="match status" value="1"/>
</dbReference>